<feature type="non-terminal residue" evidence="2">
    <location>
        <position position="1"/>
    </location>
</feature>
<dbReference type="EMBL" id="CYKH01000968">
    <property type="protein sequence ID" value="CUG73821.1"/>
    <property type="molecule type" value="Genomic_DNA"/>
</dbReference>
<dbReference type="AlphaFoldDB" id="A0A0S4J0I7"/>
<protein>
    <submittedName>
        <fullName evidence="2">Guanosine polyphosphate pyrophosphohydrolase synthetase, putative</fullName>
    </submittedName>
</protein>
<proteinExistence type="predicted"/>
<dbReference type="PROSITE" id="PS51671">
    <property type="entry name" value="ACT"/>
    <property type="match status" value="1"/>
</dbReference>
<keyword evidence="3" id="KW-1185">Reference proteome</keyword>
<keyword evidence="2" id="KW-0378">Hydrolase</keyword>
<sequence length="142" mass="15448">FFRTLDGGAAVKKDEAFPTDIPLKLNDKSISKKQEKTTSVAIRGLIPGMALHYAKCCHPLPGEPIVGIISTGRGVKIHKNTCQNLAQFQESPEKWIDVEWGGISDYELSVFDVVLRVVVENRSGALAVVSAATSRLKANIDN</sequence>
<evidence type="ECO:0000313" key="3">
    <source>
        <dbReference type="Proteomes" id="UP000051952"/>
    </source>
</evidence>
<dbReference type="Pfam" id="PF19296">
    <property type="entry name" value="RelA_AH_RIS"/>
    <property type="match status" value="1"/>
</dbReference>
<gene>
    <name evidence="2" type="ORF">BSAL_84275</name>
</gene>
<evidence type="ECO:0000313" key="2">
    <source>
        <dbReference type="EMBL" id="CUG73821.1"/>
    </source>
</evidence>
<reference evidence="3" key="1">
    <citation type="submission" date="2015-09" db="EMBL/GenBank/DDBJ databases">
        <authorList>
            <consortium name="Pathogen Informatics"/>
        </authorList>
    </citation>
    <scope>NUCLEOTIDE SEQUENCE [LARGE SCALE GENOMIC DNA]</scope>
    <source>
        <strain evidence="3">Lake Konstanz</strain>
    </source>
</reference>
<evidence type="ECO:0000259" key="1">
    <source>
        <dbReference type="PROSITE" id="PS51671"/>
    </source>
</evidence>
<dbReference type="Proteomes" id="UP000051952">
    <property type="component" value="Unassembled WGS sequence"/>
</dbReference>
<dbReference type="InterPro" id="IPR002912">
    <property type="entry name" value="ACT_dom"/>
</dbReference>
<dbReference type="OrthoDB" id="430679at2759"/>
<name>A0A0S4J0I7_BODSA</name>
<feature type="domain" description="ACT" evidence="1">
    <location>
        <begin position="114"/>
        <end position="142"/>
    </location>
</feature>
<dbReference type="VEuPathDB" id="TriTrypDB:BSAL_84275"/>
<accession>A0A0S4J0I7</accession>
<organism evidence="2 3">
    <name type="scientific">Bodo saltans</name>
    <name type="common">Flagellated protozoan</name>
    <dbReference type="NCBI Taxonomy" id="75058"/>
    <lineage>
        <taxon>Eukaryota</taxon>
        <taxon>Discoba</taxon>
        <taxon>Euglenozoa</taxon>
        <taxon>Kinetoplastea</taxon>
        <taxon>Metakinetoplastina</taxon>
        <taxon>Eubodonida</taxon>
        <taxon>Bodonidae</taxon>
        <taxon>Bodo</taxon>
    </lineage>
</organism>
<feature type="non-terminal residue" evidence="2">
    <location>
        <position position="142"/>
    </location>
</feature>
<dbReference type="InterPro" id="IPR045600">
    <property type="entry name" value="RelA/SpoT_AH_RIS"/>
</dbReference>
<dbReference type="GO" id="GO:0016787">
    <property type="term" value="F:hydrolase activity"/>
    <property type="evidence" value="ECO:0007669"/>
    <property type="project" value="UniProtKB-KW"/>
</dbReference>